<dbReference type="GO" id="GO:0003723">
    <property type="term" value="F:RNA binding"/>
    <property type="evidence" value="ECO:0007669"/>
    <property type="project" value="UniProtKB-KW"/>
</dbReference>
<accession>W0FLS1</accession>
<dbReference type="GO" id="GO:0032259">
    <property type="term" value="P:methylation"/>
    <property type="evidence" value="ECO:0007669"/>
    <property type="project" value="InterPro"/>
</dbReference>
<evidence type="ECO:0000259" key="4">
    <source>
        <dbReference type="SMART" id="SM00363"/>
    </source>
</evidence>
<dbReference type="InterPro" id="IPR047048">
    <property type="entry name" value="TlyA"/>
</dbReference>
<dbReference type="PANTHER" id="PTHR32319">
    <property type="entry name" value="BACTERIAL HEMOLYSIN-LIKE PROTEIN"/>
    <property type="match status" value="1"/>
</dbReference>
<reference evidence="5" key="1">
    <citation type="journal article" date="2013" name="PLoS ONE">
        <title>Metagenomic insights into the carbohydrate-active enzymes carried by the microorganisms adhering to solid digesta in the rumen of cows.</title>
        <authorList>
            <person name="Wang L."/>
            <person name="Hatem A."/>
            <person name="Catalyurek U.V."/>
            <person name="Morrison M."/>
            <person name="Yu Z."/>
        </authorList>
    </citation>
    <scope>NUCLEOTIDE SEQUENCE</scope>
</reference>
<evidence type="ECO:0000256" key="1">
    <source>
        <dbReference type="ARBA" id="ARBA00022884"/>
    </source>
</evidence>
<dbReference type="NCBIfam" id="TIGR00478">
    <property type="entry name" value="tly"/>
    <property type="match status" value="1"/>
</dbReference>
<dbReference type="Gene3D" id="3.40.50.150">
    <property type="entry name" value="Vaccinia Virus protein VP39"/>
    <property type="match status" value="1"/>
</dbReference>
<dbReference type="Gene3D" id="3.10.290.10">
    <property type="entry name" value="RNA-binding S4 domain"/>
    <property type="match status" value="1"/>
</dbReference>
<dbReference type="Pfam" id="PF01479">
    <property type="entry name" value="S4"/>
    <property type="match status" value="1"/>
</dbReference>
<evidence type="ECO:0000256" key="3">
    <source>
        <dbReference type="PROSITE-ProRule" id="PRU00182"/>
    </source>
</evidence>
<dbReference type="InterPro" id="IPR036986">
    <property type="entry name" value="S4_RNA-bd_sf"/>
</dbReference>
<dbReference type="InterPro" id="IPR002877">
    <property type="entry name" value="RNA_MeTrfase_FtsJ_dom"/>
</dbReference>
<dbReference type="Pfam" id="PF01728">
    <property type="entry name" value="FtsJ"/>
    <property type="match status" value="1"/>
</dbReference>
<keyword evidence="1 3" id="KW-0694">RNA-binding</keyword>
<name>W0FLS1_9BACT</name>
<evidence type="ECO:0000313" key="5">
    <source>
        <dbReference type="EMBL" id="AHF24404.1"/>
    </source>
</evidence>
<dbReference type="InterPro" id="IPR029063">
    <property type="entry name" value="SAM-dependent_MTases_sf"/>
</dbReference>
<sequence length="272" mass="30396">MADKIRADIALVRQQLCESRERAQAAIMEGRVFFGGKRINKPSETIDPEAVLTLKTPEIDYVSRGALKLEKAVRVFDVDLKDRVVMDIGASTGGFTDVCLRNGARRVYSIDVGYGQLDWKLRNDPRVTVMERTNARYLEASSFAERPSVTVMDVSFISISLILPVAIRIMGDEGVIYTLIKPQFEAGKGKVGKNGVVRDPAIHEEVLNGILRFAEQLGWPIRKMDFSPITGPKGNIEFIAEMRKKEDGIPVISGEQVRDLVREAHTRMDHPV</sequence>
<proteinExistence type="inferred from homology"/>
<dbReference type="InterPro" id="IPR004538">
    <property type="entry name" value="Hemolysin_A/TlyA"/>
</dbReference>
<dbReference type="InterPro" id="IPR002942">
    <property type="entry name" value="S4_RNA-bd"/>
</dbReference>
<feature type="domain" description="RNA-binding S4" evidence="4">
    <location>
        <begin position="5"/>
        <end position="70"/>
    </location>
</feature>
<dbReference type="SUPFAM" id="SSF53335">
    <property type="entry name" value="S-adenosyl-L-methionine-dependent methyltransferases"/>
    <property type="match status" value="1"/>
</dbReference>
<dbReference type="SUPFAM" id="SSF55174">
    <property type="entry name" value="Alpha-L RNA-binding motif"/>
    <property type="match status" value="1"/>
</dbReference>
<dbReference type="CDD" id="cd00165">
    <property type="entry name" value="S4"/>
    <property type="match status" value="1"/>
</dbReference>
<comment type="similarity">
    <text evidence="2">Belongs to the TlyA family.</text>
</comment>
<dbReference type="PROSITE" id="PS50889">
    <property type="entry name" value="S4"/>
    <property type="match status" value="1"/>
</dbReference>
<dbReference type="EMBL" id="KC246793">
    <property type="protein sequence ID" value="AHF24404.1"/>
    <property type="molecule type" value="Genomic_DNA"/>
</dbReference>
<organism evidence="5">
    <name type="scientific">uncultured bacterium Contig1761</name>
    <dbReference type="NCBI Taxonomy" id="1393505"/>
    <lineage>
        <taxon>Bacteria</taxon>
        <taxon>environmental samples</taxon>
    </lineage>
</organism>
<dbReference type="PANTHER" id="PTHR32319:SF0">
    <property type="entry name" value="BACTERIAL HEMOLYSIN-LIKE PROTEIN"/>
    <property type="match status" value="1"/>
</dbReference>
<dbReference type="AlphaFoldDB" id="W0FLS1"/>
<evidence type="ECO:0000256" key="2">
    <source>
        <dbReference type="ARBA" id="ARBA00029460"/>
    </source>
</evidence>
<dbReference type="SMART" id="SM00363">
    <property type="entry name" value="S4"/>
    <property type="match status" value="1"/>
</dbReference>
<dbReference type="PIRSF" id="PIRSF005578">
    <property type="entry name" value="TlyA"/>
    <property type="match status" value="1"/>
</dbReference>
<protein>
    <submittedName>
        <fullName evidence="5">Hemolysin A</fullName>
    </submittedName>
</protein>
<dbReference type="GO" id="GO:0008168">
    <property type="term" value="F:methyltransferase activity"/>
    <property type="evidence" value="ECO:0007669"/>
    <property type="project" value="InterPro"/>
</dbReference>